<evidence type="ECO:0000256" key="15">
    <source>
        <dbReference type="RuleBase" id="RU000461"/>
    </source>
</evidence>
<evidence type="ECO:0000256" key="9">
    <source>
        <dbReference type="ARBA" id="ARBA00022848"/>
    </source>
</evidence>
<keyword evidence="7 14" id="KW-0479">Metal-binding</keyword>
<sequence>MFSLITTSWLYDVLLLIISFLIYGIYKMKKKYDYFKEKGMPYHDIGILNVINWKVLLLKETIEDYFDSIYKKVIGHKYVGIPGIMGKPVFLLLDPKLIEKILIKDFSYFHDRAPSDTIVINILEANLFNLSGQKWRTLRAKLSPTFTSGKLKWMFNQMSSCTDVLIESLNEKASGEDFLIREIISCYGFDIIASCAFGLDPQSQKNPNNEFRLQATKIFKPSIKVMITGVIRALFPKLSKILNISSVDSDITDFFFNLTKTTLENRKKSRTVRNDFLQLLLQLKEKGFVEYDATEALEVENPGSSSEKLEFTDEFLTAQLFIFFIAGFETVATLIKYSLYALSKNDQVQSNVRDEVKRIKQRYGEINYDCLKEMTYLESVMSETLRLYPPAAFLIRVCSKNYKLEDGNQIEKDSTLLIPIYSIHRDSRYFTTPNEFHPERFDDGGQLSIRQGHGVYLPFGDGPRVCIARRFALLEAKIALAKIVENFQIHESLKNIEPLKRDPKSFIFEPIGGLWLKMKKISPDVN</sequence>
<name>A0AAW1D937_9HEMI</name>
<dbReference type="GO" id="GO:0020037">
    <property type="term" value="F:heme binding"/>
    <property type="evidence" value="ECO:0007669"/>
    <property type="project" value="InterPro"/>
</dbReference>
<organism evidence="17 18">
    <name type="scientific">Rhynocoris fuscipes</name>
    <dbReference type="NCBI Taxonomy" id="488301"/>
    <lineage>
        <taxon>Eukaryota</taxon>
        <taxon>Metazoa</taxon>
        <taxon>Ecdysozoa</taxon>
        <taxon>Arthropoda</taxon>
        <taxon>Hexapoda</taxon>
        <taxon>Insecta</taxon>
        <taxon>Pterygota</taxon>
        <taxon>Neoptera</taxon>
        <taxon>Paraneoptera</taxon>
        <taxon>Hemiptera</taxon>
        <taxon>Heteroptera</taxon>
        <taxon>Panheteroptera</taxon>
        <taxon>Cimicomorpha</taxon>
        <taxon>Reduviidae</taxon>
        <taxon>Harpactorinae</taxon>
        <taxon>Harpactorini</taxon>
        <taxon>Rhynocoris</taxon>
    </lineage>
</organism>
<dbReference type="EMBL" id="JAPXFL010000004">
    <property type="protein sequence ID" value="KAK9507501.1"/>
    <property type="molecule type" value="Genomic_DNA"/>
</dbReference>
<evidence type="ECO:0008006" key="19">
    <source>
        <dbReference type="Google" id="ProtNLM"/>
    </source>
</evidence>
<evidence type="ECO:0000256" key="2">
    <source>
        <dbReference type="ARBA" id="ARBA00003690"/>
    </source>
</evidence>
<evidence type="ECO:0000256" key="7">
    <source>
        <dbReference type="ARBA" id="ARBA00022723"/>
    </source>
</evidence>
<proteinExistence type="inferred from homology"/>
<evidence type="ECO:0000256" key="12">
    <source>
        <dbReference type="ARBA" id="ARBA00023033"/>
    </source>
</evidence>
<dbReference type="SUPFAM" id="SSF48264">
    <property type="entry name" value="Cytochrome P450"/>
    <property type="match status" value="1"/>
</dbReference>
<keyword evidence="8" id="KW-0256">Endoplasmic reticulum</keyword>
<dbReference type="PRINTS" id="PR00385">
    <property type="entry name" value="P450"/>
</dbReference>
<comment type="subcellular location">
    <subcellularLocation>
        <location evidence="4">Endoplasmic reticulum membrane</location>
        <topology evidence="4">Peripheral membrane protein</topology>
    </subcellularLocation>
    <subcellularLocation>
        <location evidence="3">Microsome membrane</location>
        <topology evidence="3">Peripheral membrane protein</topology>
    </subcellularLocation>
</comment>
<evidence type="ECO:0000256" key="16">
    <source>
        <dbReference type="SAM" id="Phobius"/>
    </source>
</evidence>
<dbReference type="GO" id="GO:0005506">
    <property type="term" value="F:iron ion binding"/>
    <property type="evidence" value="ECO:0007669"/>
    <property type="project" value="InterPro"/>
</dbReference>
<evidence type="ECO:0000256" key="1">
    <source>
        <dbReference type="ARBA" id="ARBA00001971"/>
    </source>
</evidence>
<dbReference type="Gene3D" id="1.10.630.10">
    <property type="entry name" value="Cytochrome P450"/>
    <property type="match status" value="1"/>
</dbReference>
<accession>A0AAW1D937</accession>
<dbReference type="InterPro" id="IPR036396">
    <property type="entry name" value="Cyt_P450_sf"/>
</dbReference>
<dbReference type="InterPro" id="IPR001128">
    <property type="entry name" value="Cyt_P450"/>
</dbReference>
<evidence type="ECO:0000256" key="10">
    <source>
        <dbReference type="ARBA" id="ARBA00023002"/>
    </source>
</evidence>
<dbReference type="PRINTS" id="PR00463">
    <property type="entry name" value="EP450I"/>
</dbReference>
<protein>
    <recommendedName>
        <fullName evidence="19">Cytochrome P450</fullName>
    </recommendedName>
</protein>
<dbReference type="InterPro" id="IPR002401">
    <property type="entry name" value="Cyt_P450_E_grp-I"/>
</dbReference>
<keyword evidence="6 14" id="KW-0349">Heme</keyword>
<dbReference type="CDD" id="cd11056">
    <property type="entry name" value="CYP6-like"/>
    <property type="match status" value="1"/>
</dbReference>
<feature type="transmembrane region" description="Helical" evidence="16">
    <location>
        <begin position="6"/>
        <end position="26"/>
    </location>
</feature>
<evidence type="ECO:0000256" key="5">
    <source>
        <dbReference type="ARBA" id="ARBA00010617"/>
    </source>
</evidence>
<gene>
    <name evidence="17" type="ORF">O3M35_007343</name>
</gene>
<comment type="similarity">
    <text evidence="5 15">Belongs to the cytochrome P450 family.</text>
</comment>
<keyword evidence="16" id="KW-0812">Transmembrane</keyword>
<evidence type="ECO:0000313" key="18">
    <source>
        <dbReference type="Proteomes" id="UP001461498"/>
    </source>
</evidence>
<dbReference type="PANTHER" id="PTHR24292">
    <property type="entry name" value="CYTOCHROME P450"/>
    <property type="match status" value="1"/>
</dbReference>
<reference evidence="17 18" key="1">
    <citation type="submission" date="2022-12" db="EMBL/GenBank/DDBJ databases">
        <title>Chromosome-level genome assembly of true bugs.</title>
        <authorList>
            <person name="Ma L."/>
            <person name="Li H."/>
        </authorList>
    </citation>
    <scope>NUCLEOTIDE SEQUENCE [LARGE SCALE GENOMIC DNA]</scope>
    <source>
        <strain evidence="17">Lab_2022b</strain>
    </source>
</reference>
<dbReference type="Proteomes" id="UP001461498">
    <property type="component" value="Unassembled WGS sequence"/>
</dbReference>
<keyword evidence="11 14" id="KW-0408">Iron</keyword>
<keyword evidence="9" id="KW-0492">Microsome</keyword>
<dbReference type="FunFam" id="1.10.630.10:FF:000042">
    <property type="entry name" value="Cytochrome P450"/>
    <property type="match status" value="1"/>
</dbReference>
<dbReference type="InterPro" id="IPR050476">
    <property type="entry name" value="Insect_CytP450_Detox"/>
</dbReference>
<evidence type="ECO:0000256" key="11">
    <source>
        <dbReference type="ARBA" id="ARBA00023004"/>
    </source>
</evidence>
<dbReference type="AlphaFoldDB" id="A0AAW1D937"/>
<comment type="function">
    <text evidence="2">May be involved in the metabolism of insect hormones and in the breakdown of synthetic insecticides.</text>
</comment>
<feature type="transmembrane region" description="Helical" evidence="16">
    <location>
        <begin position="315"/>
        <end position="335"/>
    </location>
</feature>
<evidence type="ECO:0000313" key="17">
    <source>
        <dbReference type="EMBL" id="KAK9507501.1"/>
    </source>
</evidence>
<evidence type="ECO:0000256" key="4">
    <source>
        <dbReference type="ARBA" id="ARBA00004406"/>
    </source>
</evidence>
<keyword evidence="13 16" id="KW-0472">Membrane</keyword>
<keyword evidence="18" id="KW-1185">Reference proteome</keyword>
<dbReference type="PROSITE" id="PS00086">
    <property type="entry name" value="CYTOCHROME_P450"/>
    <property type="match status" value="1"/>
</dbReference>
<keyword evidence="12 15" id="KW-0503">Monooxygenase</keyword>
<evidence type="ECO:0000256" key="14">
    <source>
        <dbReference type="PIRSR" id="PIRSR602401-1"/>
    </source>
</evidence>
<evidence type="ECO:0000256" key="6">
    <source>
        <dbReference type="ARBA" id="ARBA00022617"/>
    </source>
</evidence>
<feature type="binding site" description="axial binding residue" evidence="14">
    <location>
        <position position="466"/>
    </location>
    <ligand>
        <name>heme</name>
        <dbReference type="ChEBI" id="CHEBI:30413"/>
    </ligand>
    <ligandPart>
        <name>Fe</name>
        <dbReference type="ChEBI" id="CHEBI:18248"/>
    </ligandPart>
</feature>
<dbReference type="Pfam" id="PF00067">
    <property type="entry name" value="p450"/>
    <property type="match status" value="1"/>
</dbReference>
<evidence type="ECO:0000256" key="3">
    <source>
        <dbReference type="ARBA" id="ARBA00004174"/>
    </source>
</evidence>
<dbReference type="GO" id="GO:0005789">
    <property type="term" value="C:endoplasmic reticulum membrane"/>
    <property type="evidence" value="ECO:0007669"/>
    <property type="project" value="UniProtKB-SubCell"/>
</dbReference>
<dbReference type="GO" id="GO:0004497">
    <property type="term" value="F:monooxygenase activity"/>
    <property type="evidence" value="ECO:0007669"/>
    <property type="project" value="UniProtKB-KW"/>
</dbReference>
<keyword evidence="10 15" id="KW-0560">Oxidoreductase</keyword>
<comment type="caution">
    <text evidence="17">The sequence shown here is derived from an EMBL/GenBank/DDBJ whole genome shotgun (WGS) entry which is preliminary data.</text>
</comment>
<dbReference type="PANTHER" id="PTHR24292:SF84">
    <property type="entry name" value="CYTOCHROME P450 28A5-RELATED"/>
    <property type="match status" value="1"/>
</dbReference>
<dbReference type="GO" id="GO:0016705">
    <property type="term" value="F:oxidoreductase activity, acting on paired donors, with incorporation or reduction of molecular oxygen"/>
    <property type="evidence" value="ECO:0007669"/>
    <property type="project" value="InterPro"/>
</dbReference>
<dbReference type="InterPro" id="IPR017972">
    <property type="entry name" value="Cyt_P450_CS"/>
</dbReference>
<evidence type="ECO:0000256" key="13">
    <source>
        <dbReference type="ARBA" id="ARBA00023136"/>
    </source>
</evidence>
<evidence type="ECO:0000256" key="8">
    <source>
        <dbReference type="ARBA" id="ARBA00022824"/>
    </source>
</evidence>
<comment type="cofactor">
    <cofactor evidence="1 14">
        <name>heme</name>
        <dbReference type="ChEBI" id="CHEBI:30413"/>
    </cofactor>
</comment>
<keyword evidence="16" id="KW-1133">Transmembrane helix</keyword>